<proteinExistence type="predicted"/>
<keyword evidence="1" id="KW-0812">Transmembrane</keyword>
<evidence type="ECO:0000256" key="1">
    <source>
        <dbReference type="SAM" id="Phobius"/>
    </source>
</evidence>
<organism evidence="2 3">
    <name type="scientific">Klebsiella quasipneumoniae subsp. quasipneumoniae</name>
    <dbReference type="NCBI Taxonomy" id="1667327"/>
    <lineage>
        <taxon>Bacteria</taxon>
        <taxon>Pseudomonadati</taxon>
        <taxon>Pseudomonadota</taxon>
        <taxon>Gammaproteobacteria</taxon>
        <taxon>Enterobacterales</taxon>
        <taxon>Enterobacteriaceae</taxon>
        <taxon>Klebsiella/Raoultella group</taxon>
        <taxon>Klebsiella</taxon>
        <taxon>Klebsiella pneumoniae complex</taxon>
    </lineage>
</organism>
<gene>
    <name evidence="2" type="ORF">KAM644c_19690</name>
</gene>
<feature type="transmembrane region" description="Helical" evidence="1">
    <location>
        <begin position="52"/>
        <end position="72"/>
    </location>
</feature>
<dbReference type="EMBL" id="AP026407">
    <property type="protein sequence ID" value="BDO12903.1"/>
    <property type="molecule type" value="Genomic_DNA"/>
</dbReference>
<feature type="transmembrane region" description="Helical" evidence="1">
    <location>
        <begin position="21"/>
        <end position="40"/>
    </location>
</feature>
<evidence type="ECO:0000313" key="3">
    <source>
        <dbReference type="Proteomes" id="UP001058353"/>
    </source>
</evidence>
<dbReference type="Proteomes" id="UP001058353">
    <property type="component" value="Chromosome"/>
</dbReference>
<dbReference type="AlphaFoldDB" id="A0AAN1Y440"/>
<keyword evidence="1" id="KW-0472">Membrane</keyword>
<protein>
    <submittedName>
        <fullName evidence="2">Uncharacterized protein</fullName>
    </submittedName>
</protein>
<dbReference type="RefSeq" id="WP_241516490.1">
    <property type="nucleotide sequence ID" value="NZ_AP026407.1"/>
</dbReference>
<reference evidence="2" key="1">
    <citation type="submission" date="2022-07" db="EMBL/GenBank/DDBJ databases">
        <title>Complete genome sequence of carbapenem-resistant Klebsiella spp. in Japan.</title>
        <authorList>
            <person name="Maehana S."/>
            <person name="Suzuki M."/>
            <person name="Kitasato H."/>
        </authorList>
    </citation>
    <scope>NUCLEOTIDE SEQUENCE</scope>
    <source>
        <strain evidence="2">KAM644</strain>
    </source>
</reference>
<name>A0AAN1Y440_9ENTR</name>
<accession>A0AAN1Y440</accession>
<keyword evidence="1" id="KW-1133">Transmembrane helix</keyword>
<sequence>MPVNIFDIPLAEKAAQKKLPLWIDAVISVCIVVVYIYVFLVYFPQYLSKNSFAFWTELLLVPLLFCGAVFFFRIILWDNEDIEVTNWNETRSTYYQELLQKGRVNLDIIELQVRLPDLNGKVVDVAGNSLLPVRYTPKSTHMSRYLTFNSSVNELKSGSQIQQRNVHLFNEIMGEFINDIHMHITILPKHARIKVVCVLHDNLKSLMEKIWQVRFENVFPLANVEFSNNLSESIDSWLDRSSDEYIILIAASFHGVELFYDKIDNKSESVMFLFGKLKNDDEGGNNSSLGSLFRPEYDWPGIDKSLIWGGANDGEKLSGVVYSGLNEEELKKLVLKTTDYMSESALSSYTYVDSGNYVCLCPPLTEFLQLNYVNEYLLPGKYLFVNKNDDLLISHFFNSAASGKGVL</sequence>
<evidence type="ECO:0000313" key="2">
    <source>
        <dbReference type="EMBL" id="BDO12903.1"/>
    </source>
</evidence>